<dbReference type="GO" id="GO:0003677">
    <property type="term" value="F:DNA binding"/>
    <property type="evidence" value="ECO:0007669"/>
    <property type="project" value="InterPro"/>
</dbReference>
<accession>A0A0E4CYK9</accession>
<dbReference type="CDD" id="cd06171">
    <property type="entry name" value="Sigma70_r4"/>
    <property type="match status" value="1"/>
</dbReference>
<dbReference type="InterPro" id="IPR039425">
    <property type="entry name" value="RNA_pol_sigma-70-like"/>
</dbReference>
<dbReference type="GO" id="GO:0016987">
    <property type="term" value="F:sigma factor activity"/>
    <property type="evidence" value="ECO:0007669"/>
    <property type="project" value="UniProtKB-KW"/>
</dbReference>
<dbReference type="Pfam" id="PF08281">
    <property type="entry name" value="Sigma70_r4_2"/>
    <property type="match status" value="1"/>
</dbReference>
<comment type="similarity">
    <text evidence="1">Belongs to the sigma-70 factor family. ECF subfamily.</text>
</comment>
<dbReference type="AlphaFoldDB" id="A0A0E4CYK9"/>
<feature type="domain" description="RNA polymerase sigma factor 70 region 4 type 2" evidence="6">
    <location>
        <begin position="110"/>
        <end position="156"/>
    </location>
</feature>
<dbReference type="KEGG" id="pri:PRIO_5212"/>
<dbReference type="InterPro" id="IPR014284">
    <property type="entry name" value="RNA_pol_sigma-70_dom"/>
</dbReference>
<dbReference type="NCBIfam" id="TIGR02937">
    <property type="entry name" value="sigma70-ECF"/>
    <property type="match status" value="1"/>
</dbReference>
<dbReference type="PANTHER" id="PTHR43133">
    <property type="entry name" value="RNA POLYMERASE ECF-TYPE SIGMA FACTO"/>
    <property type="match status" value="1"/>
</dbReference>
<dbReference type="Pfam" id="PF04542">
    <property type="entry name" value="Sigma70_r2"/>
    <property type="match status" value="1"/>
</dbReference>
<dbReference type="PANTHER" id="PTHR43133:SF60">
    <property type="entry name" value="RNA POLYMERASE SIGMA FACTOR SIGV"/>
    <property type="match status" value="1"/>
</dbReference>
<keyword evidence="4" id="KW-0804">Transcription</keyword>
<dbReference type="Proteomes" id="UP000033163">
    <property type="component" value="Chromosome I"/>
</dbReference>
<dbReference type="Gene3D" id="1.10.1740.10">
    <property type="match status" value="1"/>
</dbReference>
<dbReference type="InterPro" id="IPR013325">
    <property type="entry name" value="RNA_pol_sigma_r2"/>
</dbReference>
<keyword evidence="2" id="KW-0805">Transcription regulation</keyword>
<gene>
    <name evidence="7" type="ORF">PRIO_5212</name>
</gene>
<dbReference type="SUPFAM" id="SSF88659">
    <property type="entry name" value="Sigma3 and sigma4 domains of RNA polymerase sigma factors"/>
    <property type="match status" value="1"/>
</dbReference>
<proteinExistence type="inferred from homology"/>
<dbReference type="EMBL" id="LN831776">
    <property type="protein sequence ID" value="CQR57611.1"/>
    <property type="molecule type" value="Genomic_DNA"/>
</dbReference>
<sequence>MENNRELFETYNKDVYRTCYYMVHDAADAEDLCQEIFITVFRSNWQSVEYLKSWMMKITVNTCLNHLKRRRSLQQKVAANLHFFQGKSVVNTVEGLIEQKETSREWMIHLSRLPVKIRAVLTLRYMHDFSLAEVSEALSIPLGTAKSRLHKGLKLMKNVLLETGIPEQEWKGEHYEQAGACTQASIK</sequence>
<dbReference type="GO" id="GO:0006352">
    <property type="term" value="P:DNA-templated transcription initiation"/>
    <property type="evidence" value="ECO:0007669"/>
    <property type="project" value="InterPro"/>
</dbReference>
<feature type="domain" description="RNA polymerase sigma-70 region 2" evidence="5">
    <location>
        <begin position="7"/>
        <end position="71"/>
    </location>
</feature>
<dbReference type="HOGENOM" id="CLU_047691_3_1_9"/>
<keyword evidence="3" id="KW-0731">Sigma factor</keyword>
<reference evidence="8" key="1">
    <citation type="submission" date="2015-03" db="EMBL/GenBank/DDBJ databases">
        <authorList>
            <person name="Wibberg D."/>
        </authorList>
    </citation>
    <scope>NUCLEOTIDE SEQUENCE [LARGE SCALE GENOMIC DNA]</scope>
</reference>
<evidence type="ECO:0000256" key="2">
    <source>
        <dbReference type="ARBA" id="ARBA00023015"/>
    </source>
</evidence>
<dbReference type="InterPro" id="IPR013324">
    <property type="entry name" value="RNA_pol_sigma_r3/r4-like"/>
</dbReference>
<evidence type="ECO:0000259" key="5">
    <source>
        <dbReference type="Pfam" id="PF04542"/>
    </source>
</evidence>
<dbReference type="SUPFAM" id="SSF88946">
    <property type="entry name" value="Sigma2 domain of RNA polymerase sigma factors"/>
    <property type="match status" value="1"/>
</dbReference>
<dbReference type="InterPro" id="IPR007627">
    <property type="entry name" value="RNA_pol_sigma70_r2"/>
</dbReference>
<organism evidence="7 8">
    <name type="scientific">Paenibacillus riograndensis SBR5</name>
    <dbReference type="NCBI Taxonomy" id="1073571"/>
    <lineage>
        <taxon>Bacteria</taxon>
        <taxon>Bacillati</taxon>
        <taxon>Bacillota</taxon>
        <taxon>Bacilli</taxon>
        <taxon>Bacillales</taxon>
        <taxon>Paenibacillaceae</taxon>
        <taxon>Paenibacillus</taxon>
        <taxon>Paenibacillus sonchi group</taxon>
    </lineage>
</organism>
<dbReference type="InterPro" id="IPR013249">
    <property type="entry name" value="RNA_pol_sigma70_r4_t2"/>
</dbReference>
<evidence type="ECO:0000256" key="3">
    <source>
        <dbReference type="ARBA" id="ARBA00023082"/>
    </source>
</evidence>
<evidence type="ECO:0000256" key="1">
    <source>
        <dbReference type="ARBA" id="ARBA00010641"/>
    </source>
</evidence>
<protein>
    <submittedName>
        <fullName evidence="7">RNA polymerase sigma-70 factor</fullName>
    </submittedName>
</protein>
<dbReference type="InterPro" id="IPR036388">
    <property type="entry name" value="WH-like_DNA-bd_sf"/>
</dbReference>
<dbReference type="Gene3D" id="1.10.10.10">
    <property type="entry name" value="Winged helix-like DNA-binding domain superfamily/Winged helix DNA-binding domain"/>
    <property type="match status" value="1"/>
</dbReference>
<evidence type="ECO:0000313" key="7">
    <source>
        <dbReference type="EMBL" id="CQR57611.1"/>
    </source>
</evidence>
<evidence type="ECO:0000259" key="6">
    <source>
        <dbReference type="Pfam" id="PF08281"/>
    </source>
</evidence>
<dbReference type="STRING" id="483937.AMQ84_16915"/>
<evidence type="ECO:0000256" key="4">
    <source>
        <dbReference type="ARBA" id="ARBA00023163"/>
    </source>
</evidence>
<dbReference type="RefSeq" id="WP_020428133.1">
    <property type="nucleotide sequence ID" value="NZ_AGBD01000567.1"/>
</dbReference>
<evidence type="ECO:0000313" key="8">
    <source>
        <dbReference type="Proteomes" id="UP000033163"/>
    </source>
</evidence>
<dbReference type="PATRIC" id="fig|1073571.4.peg.5593"/>
<name>A0A0E4CYK9_9BACL</name>